<evidence type="ECO:0000256" key="1">
    <source>
        <dbReference type="SAM" id="Phobius"/>
    </source>
</evidence>
<evidence type="ECO:0000313" key="2">
    <source>
        <dbReference type="EMBL" id="BAP84868.1"/>
    </source>
</evidence>
<dbReference type="AlphaFoldDB" id="A0A0A1GVI7"/>
<dbReference type="InterPro" id="IPR038750">
    <property type="entry name" value="YczE/YyaS-like"/>
</dbReference>
<dbReference type="EMBL" id="AP014680">
    <property type="protein sequence ID" value="BAP84868.1"/>
    <property type="molecule type" value="Genomic_DNA"/>
</dbReference>
<gene>
    <name evidence="2" type="ORF">LOOC260_102900</name>
</gene>
<protein>
    <submittedName>
        <fullName evidence="2">Membrane protein</fullName>
    </submittedName>
</protein>
<dbReference type="PANTHER" id="PTHR40078">
    <property type="entry name" value="INTEGRAL MEMBRANE PROTEIN-RELATED"/>
    <property type="match status" value="1"/>
</dbReference>
<keyword evidence="1" id="KW-0812">Transmembrane</keyword>
<accession>A0A0A1GVI7</accession>
<dbReference type="Pfam" id="PF19700">
    <property type="entry name" value="DUF6198"/>
    <property type="match status" value="1"/>
</dbReference>
<dbReference type="RefSeq" id="WP_041092406.1">
    <property type="nucleotide sequence ID" value="NZ_AP014680.1"/>
</dbReference>
<sequence>MIKKWGTISTIKHFVCLILGIGLMSASVALSKIALLGTSPISSIPNVLSELTPLTIGQWTILFMIVLIGLEWIALRQYFSWLNVIQIIPSLFFGVMIDWFVKFFSFIKLSNYWVQIGITLFSILLLAIGVFFEVNSRTLMMAGEGITDALAFSKKVAFSRMKVRTDITMVIVALIISLVFSHQLIGIREGTIFSALLAGRCVGLIERHFPKLTAWVRGSNEHGNSKTEQVLQ</sequence>
<organism evidence="2 3">
    <name type="scientific">Paucilactobacillus hokkaidonensis JCM 18461</name>
    <dbReference type="NCBI Taxonomy" id="1291742"/>
    <lineage>
        <taxon>Bacteria</taxon>
        <taxon>Bacillati</taxon>
        <taxon>Bacillota</taxon>
        <taxon>Bacilli</taxon>
        <taxon>Lactobacillales</taxon>
        <taxon>Lactobacillaceae</taxon>
        <taxon>Paucilactobacillus</taxon>
    </lineage>
</organism>
<dbReference type="Proteomes" id="UP000031620">
    <property type="component" value="Chromosome"/>
</dbReference>
<reference evidence="2 3" key="1">
    <citation type="submission" date="2014-11" db="EMBL/GenBank/DDBJ databases">
        <title>Complete genome sequence and analysis of Lactobacillus hokkaidonensis LOOC260T.</title>
        <authorList>
            <person name="Tanizawa Y."/>
            <person name="Tohno M."/>
            <person name="Kaminuma E."/>
            <person name="Nakamura Y."/>
            <person name="Arita M."/>
        </authorList>
    </citation>
    <scope>NUCLEOTIDE SEQUENCE [LARGE SCALE GENOMIC DNA]</scope>
    <source>
        <strain evidence="2 3">LOOC260</strain>
    </source>
</reference>
<feature type="transmembrane region" description="Helical" evidence="1">
    <location>
        <begin position="81"/>
        <end position="100"/>
    </location>
</feature>
<dbReference type="STRING" id="1291742.LOOC260_102900"/>
<feature type="transmembrane region" description="Helical" evidence="1">
    <location>
        <begin position="167"/>
        <end position="185"/>
    </location>
</feature>
<name>A0A0A1GVI7_9LACO</name>
<feature type="transmembrane region" description="Helical" evidence="1">
    <location>
        <begin position="55"/>
        <end position="74"/>
    </location>
</feature>
<keyword evidence="1" id="KW-1133">Transmembrane helix</keyword>
<keyword evidence="1" id="KW-0472">Membrane</keyword>
<dbReference type="PANTHER" id="PTHR40078:SF1">
    <property type="entry name" value="INTEGRAL MEMBRANE PROTEIN"/>
    <property type="match status" value="1"/>
</dbReference>
<proteinExistence type="predicted"/>
<dbReference type="HOGENOM" id="CLU_083843_2_0_9"/>
<evidence type="ECO:0000313" key="3">
    <source>
        <dbReference type="Proteomes" id="UP000031620"/>
    </source>
</evidence>
<dbReference type="KEGG" id="lho:LOOC260_102900"/>
<feature type="transmembrane region" description="Helical" evidence="1">
    <location>
        <begin position="112"/>
        <end position="132"/>
    </location>
</feature>